<organism evidence="5 6">
    <name type="scientific">Emiliania huxleyi (strain CCMP1516)</name>
    <dbReference type="NCBI Taxonomy" id="280463"/>
    <lineage>
        <taxon>Eukaryota</taxon>
        <taxon>Haptista</taxon>
        <taxon>Haptophyta</taxon>
        <taxon>Prymnesiophyceae</taxon>
        <taxon>Isochrysidales</taxon>
        <taxon>Noelaerhabdaceae</taxon>
        <taxon>Emiliania</taxon>
    </lineage>
</organism>
<dbReference type="InterPro" id="IPR020471">
    <property type="entry name" value="AKR"/>
</dbReference>
<dbReference type="SUPFAM" id="SSF51430">
    <property type="entry name" value="NAD(P)-linked oxidoreductase"/>
    <property type="match status" value="1"/>
</dbReference>
<dbReference type="Proteomes" id="UP000013827">
    <property type="component" value="Unassembled WGS sequence"/>
</dbReference>
<dbReference type="KEGG" id="ehx:EMIHUDRAFT_437509"/>
<dbReference type="InterPro" id="IPR023210">
    <property type="entry name" value="NADP_OxRdtase_dom"/>
</dbReference>
<dbReference type="InterPro" id="IPR036812">
    <property type="entry name" value="NAD(P)_OxRdtase_dom_sf"/>
</dbReference>
<dbReference type="PaxDb" id="2903-EOD11874"/>
<dbReference type="PANTHER" id="PTHR43827">
    <property type="entry name" value="2,5-DIKETO-D-GLUCONIC ACID REDUCTASE"/>
    <property type="match status" value="1"/>
</dbReference>
<dbReference type="GeneID" id="17258037"/>
<name>A0A0D3IKT9_EMIH1</name>
<dbReference type="RefSeq" id="XP_005777992.1">
    <property type="nucleotide sequence ID" value="XM_005777935.1"/>
</dbReference>
<sequence>MSVHLLLTSLASLQLRCDRRSALLGTGAAALAGPPASAVLAATTTKVPTWKLSGGVAFPTLALNTAGLTEDGAELAFRNAIAAGITHADFHPGIERNGVARVLPQVDRKSVFLNTKIPTNWAKGWSSPSEAAASVPKFLDENLAILGTDYVDMLMLRDSTDPAVMQAMWAEMEKAKADGRARSLGVINYCEGALSCLLATANELPAINYFQMHAGMGPDSGSLRAFGESRGIRTFAYGHVGERANPTDDTDELLSSPTLRRIGAAHGRTAEEVALRWVLQSGAAASVRPTTDFRKGFSACDPTTSACADGLRSSANAFSYKLSAAEMKEIDSMTSPKGFPTLFSSPGCPESFFAK</sequence>
<feature type="domain" description="NADP-dependent oxidoreductase" evidence="4">
    <location>
        <begin position="67"/>
        <end position="333"/>
    </location>
</feature>
<keyword evidence="6" id="KW-1185">Reference proteome</keyword>
<evidence type="ECO:0000313" key="6">
    <source>
        <dbReference type="Proteomes" id="UP000013827"/>
    </source>
</evidence>
<evidence type="ECO:0000256" key="1">
    <source>
        <dbReference type="ARBA" id="ARBA00007905"/>
    </source>
</evidence>
<evidence type="ECO:0000256" key="3">
    <source>
        <dbReference type="ARBA" id="ARBA00023002"/>
    </source>
</evidence>
<dbReference type="HOGENOM" id="CLU_716676_0_0_1"/>
<accession>A0A0D3IKT9</accession>
<dbReference type="EnsemblProtists" id="EOD11874">
    <property type="protein sequence ID" value="EOD11874"/>
    <property type="gene ID" value="EMIHUDRAFT_437509"/>
</dbReference>
<dbReference type="EnsemblProtists" id="EOD25563">
    <property type="protein sequence ID" value="EOD25563"/>
    <property type="gene ID" value="EMIHUDRAFT_443607"/>
</dbReference>
<dbReference type="PRINTS" id="PR00069">
    <property type="entry name" value="ALDKETRDTASE"/>
</dbReference>
<evidence type="ECO:0000256" key="2">
    <source>
        <dbReference type="ARBA" id="ARBA00022857"/>
    </source>
</evidence>
<dbReference type="PANTHER" id="PTHR43827:SF3">
    <property type="entry name" value="NADP-DEPENDENT OXIDOREDUCTASE DOMAIN-CONTAINING PROTEIN"/>
    <property type="match status" value="1"/>
</dbReference>
<dbReference type="AlphaFoldDB" id="A0A0D3IKT9"/>
<proteinExistence type="inferred from homology"/>
<evidence type="ECO:0000259" key="4">
    <source>
        <dbReference type="Pfam" id="PF00248"/>
    </source>
</evidence>
<reference evidence="6" key="1">
    <citation type="journal article" date="2013" name="Nature">
        <title>Pan genome of the phytoplankton Emiliania underpins its global distribution.</title>
        <authorList>
            <person name="Read B.A."/>
            <person name="Kegel J."/>
            <person name="Klute M.J."/>
            <person name="Kuo A."/>
            <person name="Lefebvre S.C."/>
            <person name="Maumus F."/>
            <person name="Mayer C."/>
            <person name="Miller J."/>
            <person name="Monier A."/>
            <person name="Salamov A."/>
            <person name="Young J."/>
            <person name="Aguilar M."/>
            <person name="Claverie J.M."/>
            <person name="Frickenhaus S."/>
            <person name="Gonzalez K."/>
            <person name="Herman E.K."/>
            <person name="Lin Y.C."/>
            <person name="Napier J."/>
            <person name="Ogata H."/>
            <person name="Sarno A.F."/>
            <person name="Shmutz J."/>
            <person name="Schroeder D."/>
            <person name="de Vargas C."/>
            <person name="Verret F."/>
            <person name="von Dassow P."/>
            <person name="Valentin K."/>
            <person name="Van de Peer Y."/>
            <person name="Wheeler G."/>
            <person name="Dacks J.B."/>
            <person name="Delwiche C.F."/>
            <person name="Dyhrman S.T."/>
            <person name="Glockner G."/>
            <person name="John U."/>
            <person name="Richards T."/>
            <person name="Worden A.Z."/>
            <person name="Zhang X."/>
            <person name="Grigoriev I.V."/>
            <person name="Allen A.E."/>
            <person name="Bidle K."/>
            <person name="Borodovsky M."/>
            <person name="Bowler C."/>
            <person name="Brownlee C."/>
            <person name="Cock J.M."/>
            <person name="Elias M."/>
            <person name="Gladyshev V.N."/>
            <person name="Groth M."/>
            <person name="Guda C."/>
            <person name="Hadaegh A."/>
            <person name="Iglesias-Rodriguez M.D."/>
            <person name="Jenkins J."/>
            <person name="Jones B.M."/>
            <person name="Lawson T."/>
            <person name="Leese F."/>
            <person name="Lindquist E."/>
            <person name="Lobanov A."/>
            <person name="Lomsadze A."/>
            <person name="Malik S.B."/>
            <person name="Marsh M.E."/>
            <person name="Mackinder L."/>
            <person name="Mock T."/>
            <person name="Mueller-Roeber B."/>
            <person name="Pagarete A."/>
            <person name="Parker M."/>
            <person name="Probert I."/>
            <person name="Quesneville H."/>
            <person name="Raines C."/>
            <person name="Rensing S.A."/>
            <person name="Riano-Pachon D.M."/>
            <person name="Richier S."/>
            <person name="Rokitta S."/>
            <person name="Shiraiwa Y."/>
            <person name="Soanes D.M."/>
            <person name="van der Giezen M."/>
            <person name="Wahlund T.M."/>
            <person name="Williams B."/>
            <person name="Wilson W."/>
            <person name="Wolfe G."/>
            <person name="Wurch L.L."/>
        </authorList>
    </citation>
    <scope>NUCLEOTIDE SEQUENCE</scope>
</reference>
<reference evidence="5" key="2">
    <citation type="submission" date="2024-10" db="UniProtKB">
        <authorList>
            <consortium name="EnsemblProtists"/>
        </authorList>
    </citation>
    <scope>IDENTIFICATION</scope>
</reference>
<dbReference type="RefSeq" id="XP_005764303.1">
    <property type="nucleotide sequence ID" value="XM_005764246.1"/>
</dbReference>
<evidence type="ECO:0000313" key="5">
    <source>
        <dbReference type="EnsemblProtists" id="EOD11874"/>
    </source>
</evidence>
<comment type="similarity">
    <text evidence="1">Belongs to the aldo/keto reductase family.</text>
</comment>
<dbReference type="Gene3D" id="3.20.20.100">
    <property type="entry name" value="NADP-dependent oxidoreductase domain"/>
    <property type="match status" value="1"/>
</dbReference>
<keyword evidence="2" id="KW-0521">NADP</keyword>
<keyword evidence="3" id="KW-0560">Oxidoreductase</keyword>
<dbReference type="GO" id="GO:0016616">
    <property type="term" value="F:oxidoreductase activity, acting on the CH-OH group of donors, NAD or NADP as acceptor"/>
    <property type="evidence" value="ECO:0007669"/>
    <property type="project" value="UniProtKB-ARBA"/>
</dbReference>
<dbReference type="eggNOG" id="KOG1577">
    <property type="taxonomic scope" value="Eukaryota"/>
</dbReference>
<dbReference type="OMA" id="HINRRSA"/>
<dbReference type="Pfam" id="PF00248">
    <property type="entry name" value="Aldo_ket_red"/>
    <property type="match status" value="1"/>
</dbReference>
<dbReference type="GeneID" id="17271108"/>
<dbReference type="STRING" id="2903.R1DT04"/>
<protein>
    <recommendedName>
        <fullName evidence="4">NADP-dependent oxidoreductase domain-containing protein</fullName>
    </recommendedName>
</protein>
<dbReference type="KEGG" id="ehx:EMIHUDRAFT_443607"/>